<gene>
    <name evidence="1" type="ORF">DY000_02021149</name>
</gene>
<organism evidence="1 2">
    <name type="scientific">Brassica cretica</name>
    <name type="common">Mustard</name>
    <dbReference type="NCBI Taxonomy" id="69181"/>
    <lineage>
        <taxon>Eukaryota</taxon>
        <taxon>Viridiplantae</taxon>
        <taxon>Streptophyta</taxon>
        <taxon>Embryophyta</taxon>
        <taxon>Tracheophyta</taxon>
        <taxon>Spermatophyta</taxon>
        <taxon>Magnoliopsida</taxon>
        <taxon>eudicotyledons</taxon>
        <taxon>Gunneridae</taxon>
        <taxon>Pentapetalae</taxon>
        <taxon>rosids</taxon>
        <taxon>malvids</taxon>
        <taxon>Brassicales</taxon>
        <taxon>Brassicaceae</taxon>
        <taxon>Brassiceae</taxon>
        <taxon>Brassica</taxon>
    </lineage>
</organism>
<dbReference type="Proteomes" id="UP000266723">
    <property type="component" value="Unassembled WGS sequence"/>
</dbReference>
<proteinExistence type="predicted"/>
<comment type="caution">
    <text evidence="1">The sequence shown here is derived from an EMBL/GenBank/DDBJ whole genome shotgun (WGS) entry which is preliminary data.</text>
</comment>
<reference evidence="1 2" key="1">
    <citation type="journal article" date="2020" name="BMC Genomics">
        <title>Intraspecific diversification of the crop wild relative Brassica cretica Lam. using demographic model selection.</title>
        <authorList>
            <person name="Kioukis A."/>
            <person name="Michalopoulou V.A."/>
            <person name="Briers L."/>
            <person name="Pirintsos S."/>
            <person name="Studholme D.J."/>
            <person name="Pavlidis P."/>
            <person name="Sarris P.F."/>
        </authorList>
    </citation>
    <scope>NUCLEOTIDE SEQUENCE [LARGE SCALE GENOMIC DNA]</scope>
    <source>
        <strain evidence="2">cv. PFS-1207/04</strain>
    </source>
</reference>
<name>A0ABQ7EM13_BRACR</name>
<evidence type="ECO:0000313" key="1">
    <source>
        <dbReference type="EMBL" id="KAF3597501.1"/>
    </source>
</evidence>
<dbReference type="EMBL" id="QGKV02000299">
    <property type="protein sequence ID" value="KAF3597501.1"/>
    <property type="molecule type" value="Genomic_DNA"/>
</dbReference>
<sequence length="198" mass="22750">MDHHVFPEIASTYAKRSFRRSVSYSDCVDLLGRSRAPSFPYFNDWKFDCQSDLKPKLEVLLPDGRIEVVKDTEWQMFLYLQTCWGVGGYQKVSVALVIYEVRCVREDLTESCETREMILGVDQWFGTPQDKPVSSSGLNYLVGGQNDGYFWIDLPQEVVEVTSKLKYRASSLTMNRIGKHVVTASLIFRISNFYGELT</sequence>
<accession>A0ABQ7EM13</accession>
<evidence type="ECO:0000313" key="2">
    <source>
        <dbReference type="Proteomes" id="UP000266723"/>
    </source>
</evidence>
<keyword evidence="2" id="KW-1185">Reference proteome</keyword>
<protein>
    <submittedName>
        <fullName evidence="1">Uncharacterized protein</fullName>
    </submittedName>
</protein>